<evidence type="ECO:0000313" key="2">
    <source>
        <dbReference type="Proteomes" id="UP000800039"/>
    </source>
</evidence>
<sequence>MAKYDLLIHLLISSSAATIKRLIRPGDFHKVMYALFGPRSITMSQTFPRKSWPSPTPQLSTVPHLIIASAYHASPRV</sequence>
<keyword evidence="2" id="KW-1185">Reference proteome</keyword>
<accession>A0A9P4GTZ3</accession>
<dbReference type="AlphaFoldDB" id="A0A9P4GTZ3"/>
<proteinExistence type="predicted"/>
<protein>
    <submittedName>
        <fullName evidence="1">Uncharacterized protein</fullName>
    </submittedName>
</protein>
<dbReference type="Proteomes" id="UP000800039">
    <property type="component" value="Unassembled WGS sequence"/>
</dbReference>
<evidence type="ECO:0000313" key="1">
    <source>
        <dbReference type="EMBL" id="KAF1851715.1"/>
    </source>
</evidence>
<dbReference type="EMBL" id="ML976614">
    <property type="protein sequence ID" value="KAF1851715.1"/>
    <property type="molecule type" value="Genomic_DNA"/>
</dbReference>
<reference evidence="1" key="1">
    <citation type="submission" date="2020-01" db="EMBL/GenBank/DDBJ databases">
        <authorList>
            <consortium name="DOE Joint Genome Institute"/>
            <person name="Haridas S."/>
            <person name="Albert R."/>
            <person name="Binder M."/>
            <person name="Bloem J."/>
            <person name="Labutti K."/>
            <person name="Salamov A."/>
            <person name="Andreopoulos B."/>
            <person name="Baker S.E."/>
            <person name="Barry K."/>
            <person name="Bills G."/>
            <person name="Bluhm B.H."/>
            <person name="Cannon C."/>
            <person name="Castanera R."/>
            <person name="Culley D.E."/>
            <person name="Daum C."/>
            <person name="Ezra D."/>
            <person name="Gonzalez J.B."/>
            <person name="Henrissat B."/>
            <person name="Kuo A."/>
            <person name="Liang C."/>
            <person name="Lipzen A."/>
            <person name="Lutzoni F."/>
            <person name="Magnuson J."/>
            <person name="Mondo S."/>
            <person name="Nolan M."/>
            <person name="Ohm R."/>
            <person name="Pangilinan J."/>
            <person name="Park H.-J."/>
            <person name="Ramirez L."/>
            <person name="Alfaro M."/>
            <person name="Sun H."/>
            <person name="Tritt A."/>
            <person name="Yoshinaga Y."/>
            <person name="Zwiers L.-H."/>
            <person name="Turgeon B.G."/>
            <person name="Goodwin S.B."/>
            <person name="Spatafora J.W."/>
            <person name="Crous P.W."/>
            <person name="Grigoriev I.V."/>
        </authorList>
    </citation>
    <scope>NUCLEOTIDE SEQUENCE</scope>
    <source>
        <strain evidence="1">CBS 394.84</strain>
    </source>
</reference>
<comment type="caution">
    <text evidence="1">The sequence shown here is derived from an EMBL/GenBank/DDBJ whole genome shotgun (WGS) entry which is preliminary data.</text>
</comment>
<organism evidence="1 2">
    <name type="scientific">Cucurbitaria berberidis CBS 394.84</name>
    <dbReference type="NCBI Taxonomy" id="1168544"/>
    <lineage>
        <taxon>Eukaryota</taxon>
        <taxon>Fungi</taxon>
        <taxon>Dikarya</taxon>
        <taxon>Ascomycota</taxon>
        <taxon>Pezizomycotina</taxon>
        <taxon>Dothideomycetes</taxon>
        <taxon>Pleosporomycetidae</taxon>
        <taxon>Pleosporales</taxon>
        <taxon>Pleosporineae</taxon>
        <taxon>Cucurbitariaceae</taxon>
        <taxon>Cucurbitaria</taxon>
    </lineage>
</organism>
<name>A0A9P4GTZ3_9PLEO</name>
<dbReference type="GeneID" id="63853470"/>
<gene>
    <name evidence="1" type="ORF">K460DRAFT_39906</name>
</gene>
<dbReference type="RefSeq" id="XP_040794278.1">
    <property type="nucleotide sequence ID" value="XM_040936220.1"/>
</dbReference>